<keyword evidence="10 21" id="KW-0812">Transmembrane</keyword>
<evidence type="ECO:0000256" key="17">
    <source>
        <dbReference type="ARBA" id="ARBA00074878"/>
    </source>
</evidence>
<keyword evidence="14 21" id="KW-0472">Membrane</keyword>
<evidence type="ECO:0000259" key="23">
    <source>
        <dbReference type="Pfam" id="PF00646"/>
    </source>
</evidence>
<evidence type="ECO:0000256" key="21">
    <source>
        <dbReference type="SAM" id="Phobius"/>
    </source>
</evidence>
<dbReference type="SUPFAM" id="SSF81383">
    <property type="entry name" value="F-box domain"/>
    <property type="match status" value="1"/>
</dbReference>
<comment type="pathway">
    <text evidence="5">Protein modification; protein glycosylation.</text>
</comment>
<evidence type="ECO:0000256" key="12">
    <source>
        <dbReference type="ARBA" id="ARBA00022842"/>
    </source>
</evidence>
<name>A0A1C7MNA9_GRIFR</name>
<evidence type="ECO:0000256" key="3">
    <source>
        <dbReference type="ARBA" id="ARBA00001946"/>
    </source>
</evidence>
<keyword evidence="11" id="KW-0479">Metal-binding</keyword>
<reference evidence="24 25" key="1">
    <citation type="submission" date="2016-03" db="EMBL/GenBank/DDBJ databases">
        <title>Whole genome sequencing of Grifola frondosa 9006-11.</title>
        <authorList>
            <person name="Min B."/>
            <person name="Park H."/>
            <person name="Kim J.-G."/>
            <person name="Cho H."/>
            <person name="Oh Y.-L."/>
            <person name="Kong W.-S."/>
            <person name="Choi I.-G."/>
        </authorList>
    </citation>
    <scope>NUCLEOTIDE SEQUENCE [LARGE SCALE GENOMIC DNA]</scope>
    <source>
        <strain evidence="24 25">9006-11</strain>
    </source>
</reference>
<dbReference type="GO" id="GO:0046872">
    <property type="term" value="F:metal ion binding"/>
    <property type="evidence" value="ECO:0007669"/>
    <property type="project" value="UniProtKB-KW"/>
</dbReference>
<comment type="cofactor">
    <cofactor evidence="2">
        <name>Mn(2+)</name>
        <dbReference type="ChEBI" id="CHEBI:29035"/>
    </cofactor>
</comment>
<evidence type="ECO:0000256" key="7">
    <source>
        <dbReference type="ARBA" id="ARBA00012704"/>
    </source>
</evidence>
<dbReference type="InterPro" id="IPR001173">
    <property type="entry name" value="Glyco_trans_2-like"/>
</dbReference>
<evidence type="ECO:0000256" key="11">
    <source>
        <dbReference type="ARBA" id="ARBA00022723"/>
    </source>
</evidence>
<evidence type="ECO:0000256" key="15">
    <source>
        <dbReference type="ARBA" id="ARBA00023211"/>
    </source>
</evidence>
<comment type="subcellular location">
    <subcellularLocation>
        <location evidence="4">Endomembrane system</location>
    </subcellularLocation>
</comment>
<evidence type="ECO:0000256" key="8">
    <source>
        <dbReference type="ARBA" id="ARBA00022676"/>
    </source>
</evidence>
<dbReference type="Proteomes" id="UP000092993">
    <property type="component" value="Unassembled WGS sequence"/>
</dbReference>
<dbReference type="SUPFAM" id="SSF53448">
    <property type="entry name" value="Nucleotide-diphospho-sugar transferases"/>
    <property type="match status" value="1"/>
</dbReference>
<dbReference type="Gene3D" id="3.80.10.10">
    <property type="entry name" value="Ribonuclease Inhibitor"/>
    <property type="match status" value="1"/>
</dbReference>
<organism evidence="24 25">
    <name type="scientific">Grifola frondosa</name>
    <name type="common">Maitake</name>
    <name type="synonym">Polyporus frondosus</name>
    <dbReference type="NCBI Taxonomy" id="5627"/>
    <lineage>
        <taxon>Eukaryota</taxon>
        <taxon>Fungi</taxon>
        <taxon>Dikarya</taxon>
        <taxon>Basidiomycota</taxon>
        <taxon>Agaricomycotina</taxon>
        <taxon>Agaricomycetes</taxon>
        <taxon>Polyporales</taxon>
        <taxon>Grifolaceae</taxon>
        <taxon>Grifola</taxon>
    </lineage>
</organism>
<evidence type="ECO:0000256" key="13">
    <source>
        <dbReference type="ARBA" id="ARBA00022989"/>
    </source>
</evidence>
<evidence type="ECO:0000256" key="9">
    <source>
        <dbReference type="ARBA" id="ARBA00022679"/>
    </source>
</evidence>
<dbReference type="PANTHER" id="PTHR43398:SF1">
    <property type="entry name" value="DOLICHOL-PHOSPHATE MANNOSYLTRANSFERASE SUBUNIT 1"/>
    <property type="match status" value="1"/>
</dbReference>
<comment type="similarity">
    <text evidence="6">Belongs to the glycosyltransferase 2 family.</text>
</comment>
<comment type="cofactor">
    <cofactor evidence="3">
        <name>Mg(2+)</name>
        <dbReference type="ChEBI" id="CHEBI:18420"/>
    </cofactor>
</comment>
<dbReference type="STRING" id="5627.A0A1C7MNA9"/>
<keyword evidence="9" id="KW-0808">Transferase</keyword>
<evidence type="ECO:0000256" key="19">
    <source>
        <dbReference type="ARBA" id="ARBA00082614"/>
    </source>
</evidence>
<comment type="function">
    <text evidence="16">Transfers mannose from GDP-mannose to dolichol monophosphate to form dolichol phosphate mannose (Dol-P-Man) which is the mannosyl donor in pathways leading to N-glycosylation, glycosyl phosphatidylinositol membrane anchoring, and O-mannosylation of proteins.</text>
</comment>
<dbReference type="InterPro" id="IPR001810">
    <property type="entry name" value="F-box_dom"/>
</dbReference>
<evidence type="ECO:0000256" key="16">
    <source>
        <dbReference type="ARBA" id="ARBA00053724"/>
    </source>
</evidence>
<evidence type="ECO:0000313" key="25">
    <source>
        <dbReference type="Proteomes" id="UP000092993"/>
    </source>
</evidence>
<keyword evidence="13 21" id="KW-1133">Transmembrane helix</keyword>
<comment type="cofactor">
    <cofactor evidence="1">
        <name>Ca(2+)</name>
        <dbReference type="ChEBI" id="CHEBI:29108"/>
    </cofactor>
</comment>
<dbReference type="GO" id="GO:0035269">
    <property type="term" value="P:protein O-linked glycosylation via mannose"/>
    <property type="evidence" value="ECO:0007669"/>
    <property type="project" value="TreeGrafter"/>
</dbReference>
<dbReference type="AlphaFoldDB" id="A0A1C7MNA9"/>
<dbReference type="EC" id="2.4.1.83" evidence="7"/>
<feature type="domain" description="Glycosyltransferase 2-like" evidence="22">
    <location>
        <begin position="528"/>
        <end position="695"/>
    </location>
</feature>
<evidence type="ECO:0000256" key="1">
    <source>
        <dbReference type="ARBA" id="ARBA00001913"/>
    </source>
</evidence>
<evidence type="ECO:0000256" key="6">
    <source>
        <dbReference type="ARBA" id="ARBA00006739"/>
    </source>
</evidence>
<dbReference type="GO" id="GO:0006488">
    <property type="term" value="P:dolichol-linked oligosaccharide biosynthetic process"/>
    <property type="evidence" value="ECO:0007669"/>
    <property type="project" value="TreeGrafter"/>
</dbReference>
<keyword evidence="12" id="KW-0460">Magnesium</keyword>
<feature type="domain" description="F-box" evidence="23">
    <location>
        <begin position="26"/>
        <end position="59"/>
    </location>
</feature>
<dbReference type="InterPro" id="IPR036047">
    <property type="entry name" value="F-box-like_dom_sf"/>
</dbReference>
<evidence type="ECO:0000313" key="24">
    <source>
        <dbReference type="EMBL" id="OBZ78375.1"/>
    </source>
</evidence>
<proteinExistence type="inferred from homology"/>
<sequence length="1147" mass="129019">MSTRFVERLLRMLSEYEAFHWDQCSLSSFPPELWQSIIRFLPRSDQRTSLSVCKTFHDLTLPMLFSRIHIFFGDWDCRDDEFEGPEDIPDDEQQAKLMCDILQHIRRTPSFARIVKFLSVYSYMNTIFHGTYEKWSLNEALGCMHNLRSFSWYGWCPVLNADIVHTLAVSCPLLREIVVPCRIPPSSFTSLARLNNLRSITYTDDLDDRYHPIDQTVADAESLKVVEANCTTLRSLAISDRVIWNSPIHVFRDLTHLEIFGPRNIENLTLLFRHSEQLESLAFVMDIEVPEGLFTALRSSPSALPHLTSFKLCCEHRTLRDTQVAALAEFVCQRKSLRRFDLATDCYEEFMEPLWAVLPKLPDLQVLGMSLSRKPVCSHGEVQFLNQHLNPRLTALCITTNFDKSSLLPGEWANLYRRQNLQCVVHNDCGARVMNEYDLLLDPGSLQLVGWNGSICEIRRAGSEPAATPYWSDRKCNLRTVDDFGCDDWEWLLRHHDLSGSPGNSCHPPPYISRAKFNINIMSAIHYSIIVPAYKENNNLRPLVTRIYGALAQVNSPVDHTEVEVIVVDDNSRDGSVETVDALRGEGYNVRIIVRTTERGLSSAVVRGFQEACGDNMLCMDADLQHPPEYVPQMLASMSPTKQFALGTRYAKGVEIDEDWPLYRRILSSGARALALPLTSASDPMSGFFGVRKETFLKARNLNSQGFKIALDLLVKCSIPGHEIAEVPFSFGVRAAGESKLTGKVMLRYLEQLAELYWFRFSGLIVFLALLLFLAFILLVRAFLGAGGLDGRAQKLLNAAIRLYHPHYNGCPHFVESGRLPSGSITSTTNVEVDRQLGHCFQNSHEWTGPGTVSCLQRIAAEGQQIISADAVSVELDTIPPSIPLEEGIHTTTSSNGTAAQATHAGSITYTTSVETDGHVVYHCYQAVPASFAYSGGIMDGLQWVPIEITPAILDRIVTLSGGQHRSRDSRPECFSRPVNTTLPYTHCNTIKIQDMEEFLKVIPPMPLVLMSHDVYSDDWLRLANDLSLAWCSKLPLLFDPTGRLPTRTAVVADIINVWNAMFFLRRGVELVLYKGRKRCTGRDIGTVDMELPGFETHDISSPSVSDSLIYVGNNSDSSSISTHFEHQRKAMTKAVYALYVTYGEMT</sequence>
<dbReference type="EMBL" id="LUGG01000002">
    <property type="protein sequence ID" value="OBZ78375.1"/>
    <property type="molecule type" value="Genomic_DNA"/>
</dbReference>
<dbReference type="InterPro" id="IPR032675">
    <property type="entry name" value="LRR_dom_sf"/>
</dbReference>
<feature type="transmembrane region" description="Helical" evidence="21">
    <location>
        <begin position="757"/>
        <end position="784"/>
    </location>
</feature>
<dbReference type="PANTHER" id="PTHR43398">
    <property type="entry name" value="DOLICHOL-PHOSPHATE MANNOSYLTRANSFERASE SUBUNIT 1"/>
    <property type="match status" value="1"/>
</dbReference>
<gene>
    <name evidence="24" type="ORF">A0H81_01988</name>
</gene>
<dbReference type="Pfam" id="PF00646">
    <property type="entry name" value="F-box"/>
    <property type="match status" value="1"/>
</dbReference>
<evidence type="ECO:0000256" key="14">
    <source>
        <dbReference type="ARBA" id="ARBA00023136"/>
    </source>
</evidence>
<dbReference type="InterPro" id="IPR039528">
    <property type="entry name" value="DPM1-like"/>
</dbReference>
<dbReference type="Gene3D" id="3.90.550.10">
    <property type="entry name" value="Spore Coat Polysaccharide Biosynthesis Protein SpsA, Chain A"/>
    <property type="match status" value="1"/>
</dbReference>
<protein>
    <recommendedName>
        <fullName evidence="17">Dolichol-phosphate mannosyltransferase</fullName>
        <ecNumber evidence="7">2.4.1.83</ecNumber>
    </recommendedName>
    <alternativeName>
        <fullName evidence="19">Dolichol-phosphate mannose synthase</fullName>
    </alternativeName>
    <alternativeName>
        <fullName evidence="18">Dolichyl-phosphate beta-D-mannosyltransferase</fullName>
    </alternativeName>
    <alternativeName>
        <fullName evidence="20">Mannose-P-dolichol synthase</fullName>
    </alternativeName>
</protein>
<comment type="caution">
    <text evidence="24">The sequence shown here is derived from an EMBL/GenBank/DDBJ whole genome shotgun (WGS) entry which is preliminary data.</text>
</comment>
<accession>A0A1C7MNA9</accession>
<dbReference type="GO" id="GO:0005789">
    <property type="term" value="C:endoplasmic reticulum membrane"/>
    <property type="evidence" value="ECO:0007669"/>
    <property type="project" value="TreeGrafter"/>
</dbReference>
<evidence type="ECO:0000256" key="20">
    <source>
        <dbReference type="ARBA" id="ARBA00083744"/>
    </source>
</evidence>
<dbReference type="OrthoDB" id="2603at2759"/>
<dbReference type="Pfam" id="PF00535">
    <property type="entry name" value="Glycos_transf_2"/>
    <property type="match status" value="1"/>
</dbReference>
<evidence type="ECO:0000256" key="10">
    <source>
        <dbReference type="ARBA" id="ARBA00022692"/>
    </source>
</evidence>
<dbReference type="SUPFAM" id="SSF52047">
    <property type="entry name" value="RNI-like"/>
    <property type="match status" value="1"/>
</dbReference>
<evidence type="ECO:0000256" key="4">
    <source>
        <dbReference type="ARBA" id="ARBA00004308"/>
    </source>
</evidence>
<keyword evidence="15" id="KW-0464">Manganese</keyword>
<dbReference type="CDD" id="cd06442">
    <property type="entry name" value="DPM1_like"/>
    <property type="match status" value="1"/>
</dbReference>
<dbReference type="GO" id="GO:0004582">
    <property type="term" value="F:dolichyl-phosphate beta-D-mannosyltransferase activity"/>
    <property type="evidence" value="ECO:0007669"/>
    <property type="project" value="UniProtKB-EC"/>
</dbReference>
<evidence type="ECO:0000256" key="18">
    <source>
        <dbReference type="ARBA" id="ARBA00082336"/>
    </source>
</evidence>
<keyword evidence="8" id="KW-0328">Glycosyltransferase</keyword>
<dbReference type="GO" id="GO:0006506">
    <property type="term" value="P:GPI anchor biosynthetic process"/>
    <property type="evidence" value="ECO:0007669"/>
    <property type="project" value="TreeGrafter"/>
</dbReference>
<keyword evidence="25" id="KW-1185">Reference proteome</keyword>
<evidence type="ECO:0000256" key="2">
    <source>
        <dbReference type="ARBA" id="ARBA00001936"/>
    </source>
</evidence>
<evidence type="ECO:0000259" key="22">
    <source>
        <dbReference type="Pfam" id="PF00535"/>
    </source>
</evidence>
<dbReference type="FunFam" id="3.90.550.10:FF:000119">
    <property type="entry name" value="Dolichol-phosphate mannosyltransferase subunit 1"/>
    <property type="match status" value="1"/>
</dbReference>
<dbReference type="InterPro" id="IPR029044">
    <property type="entry name" value="Nucleotide-diphossugar_trans"/>
</dbReference>
<evidence type="ECO:0000256" key="5">
    <source>
        <dbReference type="ARBA" id="ARBA00004922"/>
    </source>
</evidence>